<dbReference type="SMART" id="SM00418">
    <property type="entry name" value="HTH_ARSR"/>
    <property type="match status" value="1"/>
</dbReference>
<dbReference type="InterPro" id="IPR051011">
    <property type="entry name" value="Metal_resp_trans_reg"/>
</dbReference>
<keyword evidence="6" id="KW-1185">Reference proteome</keyword>
<evidence type="ECO:0000256" key="1">
    <source>
        <dbReference type="ARBA" id="ARBA00023015"/>
    </source>
</evidence>
<protein>
    <submittedName>
        <fullName evidence="5">ArsR family transcriptional regulator</fullName>
    </submittedName>
</protein>
<gene>
    <name evidence="5" type="ORF">HPTL_1682</name>
</gene>
<dbReference type="Proteomes" id="UP000262004">
    <property type="component" value="Chromosome"/>
</dbReference>
<keyword evidence="3" id="KW-0804">Transcription</keyword>
<reference evidence="5 6" key="1">
    <citation type="submission" date="2018-04" db="EMBL/GenBank/DDBJ databases">
        <title>Complete genome sequence of Hydrogenophilus thermoluteolus TH-1.</title>
        <authorList>
            <person name="Arai H."/>
        </authorList>
    </citation>
    <scope>NUCLEOTIDE SEQUENCE [LARGE SCALE GENOMIC DNA]</scope>
    <source>
        <strain evidence="5 6">TH-1</strain>
    </source>
</reference>
<dbReference type="OrthoDB" id="5297460at2"/>
<dbReference type="PANTHER" id="PTHR43132:SF2">
    <property type="entry name" value="ARSENICAL RESISTANCE OPERON REPRESSOR ARSR-RELATED"/>
    <property type="match status" value="1"/>
</dbReference>
<evidence type="ECO:0000256" key="3">
    <source>
        <dbReference type="ARBA" id="ARBA00023163"/>
    </source>
</evidence>
<dbReference type="Gene3D" id="1.10.10.10">
    <property type="entry name" value="Winged helix-like DNA-binding domain superfamily/Winged helix DNA-binding domain"/>
    <property type="match status" value="1"/>
</dbReference>
<dbReference type="GO" id="GO:0003700">
    <property type="term" value="F:DNA-binding transcription factor activity"/>
    <property type="evidence" value="ECO:0007669"/>
    <property type="project" value="InterPro"/>
</dbReference>
<evidence type="ECO:0000313" key="5">
    <source>
        <dbReference type="EMBL" id="BBD77940.1"/>
    </source>
</evidence>
<dbReference type="InterPro" id="IPR001845">
    <property type="entry name" value="HTH_ArsR_DNA-bd_dom"/>
</dbReference>
<dbReference type="InterPro" id="IPR036388">
    <property type="entry name" value="WH-like_DNA-bd_sf"/>
</dbReference>
<keyword evidence="1" id="KW-0805">Transcription regulation</keyword>
<dbReference type="PRINTS" id="PR00778">
    <property type="entry name" value="HTHARSR"/>
</dbReference>
<dbReference type="Pfam" id="PF12840">
    <property type="entry name" value="HTH_20"/>
    <property type="match status" value="1"/>
</dbReference>
<dbReference type="PROSITE" id="PS50987">
    <property type="entry name" value="HTH_ARSR_2"/>
    <property type="match status" value="1"/>
</dbReference>
<dbReference type="CDD" id="cd00090">
    <property type="entry name" value="HTH_ARSR"/>
    <property type="match status" value="1"/>
</dbReference>
<feature type="domain" description="HTH arsR-type" evidence="4">
    <location>
        <begin position="1"/>
        <end position="95"/>
    </location>
</feature>
<dbReference type="KEGG" id="htl:HPTL_1682"/>
<evidence type="ECO:0000259" key="4">
    <source>
        <dbReference type="PROSITE" id="PS50987"/>
    </source>
</evidence>
<proteinExistence type="predicted"/>
<dbReference type="InterPro" id="IPR036390">
    <property type="entry name" value="WH_DNA-bd_sf"/>
</dbReference>
<dbReference type="EMBL" id="AP018558">
    <property type="protein sequence ID" value="BBD77940.1"/>
    <property type="molecule type" value="Genomic_DNA"/>
</dbReference>
<dbReference type="SUPFAM" id="SSF46785">
    <property type="entry name" value="Winged helix' DNA-binding domain"/>
    <property type="match status" value="1"/>
</dbReference>
<dbReference type="NCBIfam" id="NF033788">
    <property type="entry name" value="HTH_metalloreg"/>
    <property type="match status" value="1"/>
</dbReference>
<evidence type="ECO:0000313" key="6">
    <source>
        <dbReference type="Proteomes" id="UP000262004"/>
    </source>
</evidence>
<dbReference type="AlphaFoldDB" id="A0A2Z6E041"/>
<accession>A0A2Z6E041</accession>
<dbReference type="InterPro" id="IPR011991">
    <property type="entry name" value="ArsR-like_HTH"/>
</dbReference>
<name>A0A2Z6E041_HYDTE</name>
<dbReference type="GO" id="GO:0003677">
    <property type="term" value="F:DNA binding"/>
    <property type="evidence" value="ECO:0007669"/>
    <property type="project" value="UniProtKB-KW"/>
</dbReference>
<dbReference type="PANTHER" id="PTHR43132">
    <property type="entry name" value="ARSENICAL RESISTANCE OPERON REPRESSOR ARSR-RELATED"/>
    <property type="match status" value="1"/>
</dbReference>
<organism evidence="5 6">
    <name type="scientific">Hydrogenophilus thermoluteolus</name>
    <name type="common">Pseudomonas hydrogenothermophila</name>
    <dbReference type="NCBI Taxonomy" id="297"/>
    <lineage>
        <taxon>Bacteria</taxon>
        <taxon>Pseudomonadati</taxon>
        <taxon>Pseudomonadota</taxon>
        <taxon>Hydrogenophilia</taxon>
        <taxon>Hydrogenophilales</taxon>
        <taxon>Hydrogenophilaceae</taxon>
        <taxon>Hydrogenophilus</taxon>
    </lineage>
</organism>
<keyword evidence="2" id="KW-0238">DNA-binding</keyword>
<sequence length="121" mass="13320">MNANEAIDALSALASAPRLALFRLLVREEPTGLVAGEIAERLGMSPSQVTFHAKTLERAGLVMSNPEGRFVRYRAAIPQMHALIAYLTEECCAGQREVCATMRAESGIDDHWFQSTEEPCR</sequence>
<evidence type="ECO:0000256" key="2">
    <source>
        <dbReference type="ARBA" id="ARBA00023125"/>
    </source>
</evidence>
<dbReference type="RefSeq" id="WP_119335625.1">
    <property type="nucleotide sequence ID" value="NZ_AP018558.1"/>
</dbReference>